<dbReference type="eggNOG" id="COG3266">
    <property type="taxonomic scope" value="Bacteria"/>
</dbReference>
<accession>I0V0K2</accession>
<sequence>MGVELPAELAGIADATGVSWPEADEDALREQAEAWRKAARELTSLAGEADTCAERALAAMSGPAAETARQRWATLADPDSGSLAEAARNATLAADRLDNAAEQVGRAKVEIVRRLVDAATTRNAALVAADAGHPSALLAVDTVLRGAAGDLGMVTRDLVEAVSSSAAPVEGVTRHAEQAGQPGGVAGAVAGAVGDAAGAAGAVREMTGAGQGEDAGLAGAVREMTGAGPVKDGGLAGVPAEPGFTEQAEDTGLAGLPESIIAERLDPADEPLLPDSGEETHGGIPPLDDDAAEDTGPIAIAQLPTPPSGQFVPGIGADAPTPPSGTVLRPPDAGGQPPFAGPQAGHVGQVGHTHLSGLAPSALPSAVPPPAAYQHPPVAPTVVPNMPQYGAPPQWGGYGAQVQPPMYAPGGQQAQFGAVPQGVPPQAPGAQAPPQGRAVQWNAPNPAAPHGQQGPAPQAPAAQHPQPVQQPPGQPQPRQPQPGQQSPHQQAPAPPPAPPRPQPPAPHPGASAVAVGAPRQERESVVALFVVHMFPIGHLPVASDTPARQLPAPEEEADFGVARFPPHDHPDSGLLDVEPALSALRGGGRRPAPPPAEVLPGVPAEVIEGHDPLGEVSELEWDRRYLVRDGERPEFAWPPPERFPEGCHEPGEPVLLEEGEVLDRFGSAHGRVFAADGTRFAQRSLPPWHLGSGYRRYRVVRQVPAWKAVSAPWFGQPGGGVRYRTVYSAAELVVLGHLADITFEERA</sequence>
<dbReference type="Pfam" id="PF25547">
    <property type="entry name" value="WXG100_2"/>
    <property type="match status" value="1"/>
</dbReference>
<evidence type="ECO:0000256" key="1">
    <source>
        <dbReference type="SAM" id="MobiDB-lite"/>
    </source>
</evidence>
<dbReference type="Pfam" id="PF14021">
    <property type="entry name" value="TNT"/>
    <property type="match status" value="1"/>
</dbReference>
<proteinExistence type="predicted"/>
<dbReference type="InterPro" id="IPR053024">
    <property type="entry name" value="Fungal_surface_NADase"/>
</dbReference>
<feature type="compositionally biased region" description="Low complexity" evidence="1">
    <location>
        <begin position="428"/>
        <end position="467"/>
    </location>
</feature>
<dbReference type="AlphaFoldDB" id="I0V0K2"/>
<dbReference type="EMBL" id="JH636049">
    <property type="protein sequence ID" value="EID53655.1"/>
    <property type="molecule type" value="Genomic_DNA"/>
</dbReference>
<dbReference type="STRING" id="882086.SacxiDRAFT_1404"/>
<feature type="compositionally biased region" description="Pro residues" evidence="1">
    <location>
        <begin position="468"/>
        <end position="480"/>
    </location>
</feature>
<feature type="region of interest" description="Disordered" evidence="1">
    <location>
        <begin position="268"/>
        <end position="293"/>
    </location>
</feature>
<feature type="domain" description="TNT" evidence="2">
    <location>
        <begin position="656"/>
        <end position="740"/>
    </location>
</feature>
<protein>
    <recommendedName>
        <fullName evidence="6">DUF4237 domain-containing protein</fullName>
    </recommendedName>
</protein>
<name>I0V0K2_9PSEU</name>
<evidence type="ECO:0000313" key="4">
    <source>
        <dbReference type="EMBL" id="EID53655.1"/>
    </source>
</evidence>
<reference evidence="4 5" key="1">
    <citation type="submission" date="2012-01" db="EMBL/GenBank/DDBJ databases">
        <title>Improved High-Quality Draft sequence of Saccharomonospora xinjiangensis XJ-54.</title>
        <authorList>
            <consortium name="US DOE Joint Genome Institute"/>
            <person name="Lucas S."/>
            <person name="Han J."/>
            <person name="Lapidus A."/>
            <person name="Cheng J.-F."/>
            <person name="Goodwin L."/>
            <person name="Pitluck S."/>
            <person name="Peters L."/>
            <person name="Mikhailova N."/>
            <person name="Teshima H."/>
            <person name="Detter J.C."/>
            <person name="Han C."/>
            <person name="Tapia R."/>
            <person name="Land M."/>
            <person name="Hauser L."/>
            <person name="Kyrpides N."/>
            <person name="Ivanova N."/>
            <person name="Pagani I."/>
            <person name="Brambilla E.-M."/>
            <person name="Klenk H.-P."/>
            <person name="Woyke T."/>
        </authorList>
    </citation>
    <scope>NUCLEOTIDE SEQUENCE [LARGE SCALE GENOMIC DNA]</scope>
    <source>
        <strain evidence="4 5">XJ-54</strain>
    </source>
</reference>
<dbReference type="InterPro" id="IPR057746">
    <property type="entry name" value="CpnT-like_N"/>
</dbReference>
<gene>
    <name evidence="4" type="ORF">SacxiDRAFT_1404</name>
</gene>
<dbReference type="InterPro" id="IPR025331">
    <property type="entry name" value="TNT"/>
</dbReference>
<dbReference type="Proteomes" id="UP000004691">
    <property type="component" value="Unassembled WGS sequence"/>
</dbReference>
<dbReference type="GO" id="GO:0050135">
    <property type="term" value="F:NADP+ nucleosidase activity"/>
    <property type="evidence" value="ECO:0007669"/>
    <property type="project" value="InterPro"/>
</dbReference>
<dbReference type="eggNOG" id="COG3209">
    <property type="taxonomic scope" value="Bacteria"/>
</dbReference>
<evidence type="ECO:0008006" key="6">
    <source>
        <dbReference type="Google" id="ProtNLM"/>
    </source>
</evidence>
<dbReference type="HOGENOM" id="CLU_370794_0_0_11"/>
<dbReference type="OrthoDB" id="4745173at2"/>
<feature type="domain" description="Outer membrane channel protein CpnT-like N-terminal" evidence="3">
    <location>
        <begin position="13"/>
        <end position="116"/>
    </location>
</feature>
<dbReference type="PANTHER" id="PTHR42059:SF1">
    <property type="entry name" value="TNT DOMAIN-CONTAINING PROTEIN"/>
    <property type="match status" value="1"/>
</dbReference>
<evidence type="ECO:0000259" key="3">
    <source>
        <dbReference type="Pfam" id="PF25547"/>
    </source>
</evidence>
<feature type="compositionally biased region" description="Low complexity" evidence="1">
    <location>
        <begin position="481"/>
        <end position="491"/>
    </location>
</feature>
<feature type="region of interest" description="Disordered" evidence="1">
    <location>
        <begin position="402"/>
        <end position="518"/>
    </location>
</feature>
<keyword evidence="5" id="KW-1185">Reference proteome</keyword>
<dbReference type="PANTHER" id="PTHR42059">
    <property type="entry name" value="TNT DOMAIN-CONTAINING PROTEIN"/>
    <property type="match status" value="1"/>
</dbReference>
<evidence type="ECO:0000313" key="5">
    <source>
        <dbReference type="Proteomes" id="UP000004691"/>
    </source>
</evidence>
<organism evidence="4 5">
    <name type="scientific">Saccharomonospora xinjiangensis XJ-54</name>
    <dbReference type="NCBI Taxonomy" id="882086"/>
    <lineage>
        <taxon>Bacteria</taxon>
        <taxon>Bacillati</taxon>
        <taxon>Actinomycetota</taxon>
        <taxon>Actinomycetes</taxon>
        <taxon>Pseudonocardiales</taxon>
        <taxon>Pseudonocardiaceae</taxon>
        <taxon>Saccharomonospora</taxon>
    </lineage>
</organism>
<dbReference type="RefSeq" id="WP_006237789.1">
    <property type="nucleotide sequence ID" value="NZ_JH636049.1"/>
</dbReference>
<feature type="compositionally biased region" description="Pro residues" evidence="1">
    <location>
        <begin position="492"/>
        <end position="507"/>
    </location>
</feature>
<evidence type="ECO:0000259" key="2">
    <source>
        <dbReference type="Pfam" id="PF14021"/>
    </source>
</evidence>